<dbReference type="CDD" id="cd00371">
    <property type="entry name" value="HMA"/>
    <property type="match status" value="1"/>
</dbReference>
<protein>
    <recommendedName>
        <fullName evidence="3">HMA domain-containing protein</fullName>
    </recommendedName>
</protein>
<dbReference type="GO" id="GO:0046872">
    <property type="term" value="F:metal ion binding"/>
    <property type="evidence" value="ECO:0007669"/>
    <property type="project" value="InterPro"/>
</dbReference>
<dbReference type="GO" id="GO:0016020">
    <property type="term" value="C:membrane"/>
    <property type="evidence" value="ECO:0007669"/>
    <property type="project" value="UniProtKB-SubCell"/>
</dbReference>
<dbReference type="PANTHER" id="PTHR46413">
    <property type="entry name" value="HEAVY METAL-ASSOCIATED ISOPRENYLATED PLANT PROTEIN 6"/>
    <property type="match status" value="1"/>
</dbReference>
<evidence type="ECO:0000259" key="3">
    <source>
        <dbReference type="PROSITE" id="PS50846"/>
    </source>
</evidence>
<dbReference type="Proteomes" id="UP000325577">
    <property type="component" value="Linkage Group LG0"/>
</dbReference>
<dbReference type="InterPro" id="IPR006121">
    <property type="entry name" value="HMA_dom"/>
</dbReference>
<accession>A0A5J5C682</accession>
<evidence type="ECO:0000313" key="4">
    <source>
        <dbReference type="EMBL" id="KAA8550334.1"/>
    </source>
</evidence>
<organism evidence="4 5">
    <name type="scientific">Nyssa sinensis</name>
    <dbReference type="NCBI Taxonomy" id="561372"/>
    <lineage>
        <taxon>Eukaryota</taxon>
        <taxon>Viridiplantae</taxon>
        <taxon>Streptophyta</taxon>
        <taxon>Embryophyta</taxon>
        <taxon>Tracheophyta</taxon>
        <taxon>Spermatophyta</taxon>
        <taxon>Magnoliopsida</taxon>
        <taxon>eudicotyledons</taxon>
        <taxon>Gunneridae</taxon>
        <taxon>Pentapetalae</taxon>
        <taxon>asterids</taxon>
        <taxon>Cornales</taxon>
        <taxon>Nyssaceae</taxon>
        <taxon>Nyssa</taxon>
    </lineage>
</organism>
<feature type="domain" description="HMA" evidence="3">
    <location>
        <begin position="31"/>
        <end position="95"/>
    </location>
</feature>
<feature type="compositionally biased region" description="Basic and acidic residues" evidence="2">
    <location>
        <begin position="1"/>
        <end position="30"/>
    </location>
</feature>
<dbReference type="PANTHER" id="PTHR46413:SF1">
    <property type="entry name" value="HEAVY METAL-ASSOCIATED ISOPRENYLATED PLANT PROTEIN 6"/>
    <property type="match status" value="1"/>
</dbReference>
<dbReference type="PROSITE" id="PS50846">
    <property type="entry name" value="HMA_2"/>
    <property type="match status" value="1"/>
</dbReference>
<feature type="region of interest" description="Disordered" evidence="2">
    <location>
        <begin position="1"/>
        <end position="32"/>
    </location>
</feature>
<keyword evidence="5" id="KW-1185">Reference proteome</keyword>
<dbReference type="Pfam" id="PF00403">
    <property type="entry name" value="HMA"/>
    <property type="match status" value="1"/>
</dbReference>
<evidence type="ECO:0000256" key="2">
    <source>
        <dbReference type="SAM" id="MobiDB-lite"/>
    </source>
</evidence>
<feature type="region of interest" description="Disordered" evidence="2">
    <location>
        <begin position="58"/>
        <end position="145"/>
    </location>
</feature>
<comment type="subcellular location">
    <subcellularLocation>
        <location evidence="1">Membrane</location>
        <topology evidence="1">Peripheral membrane protein</topology>
    </subcellularLocation>
</comment>
<sequence length="174" mass="19011">MGKKKSNNEGEKDQNDQKKNSNDGGKKDDGPITVVLKVDNDCEGCANKVKKCVRSFAGVESVKGDDGDLNKITVTGKVDPSKLREKLEQKTKKKVELVSPSPKKEKDKDTQKDKESGGGAKKTEDKPEKKPDEKKPKEPPVTTTVLKMDLHCAGCYSEDPQDCRQGQGISGDVH</sequence>
<dbReference type="InterPro" id="IPR044594">
    <property type="entry name" value="HIPP01/3/5/6"/>
</dbReference>
<dbReference type="InterPro" id="IPR036163">
    <property type="entry name" value="HMA_dom_sf"/>
</dbReference>
<dbReference type="EMBL" id="CM018031">
    <property type="protein sequence ID" value="KAA8550334.1"/>
    <property type="molecule type" value="Genomic_DNA"/>
</dbReference>
<evidence type="ECO:0000313" key="5">
    <source>
        <dbReference type="Proteomes" id="UP000325577"/>
    </source>
</evidence>
<name>A0A5J5C682_9ASTE</name>
<dbReference type="OrthoDB" id="773760at2759"/>
<dbReference type="SUPFAM" id="SSF55008">
    <property type="entry name" value="HMA, heavy metal-associated domain"/>
    <property type="match status" value="1"/>
</dbReference>
<gene>
    <name evidence="4" type="ORF">F0562_002018</name>
</gene>
<dbReference type="GO" id="GO:0009626">
    <property type="term" value="P:plant-type hypersensitive response"/>
    <property type="evidence" value="ECO:0007669"/>
    <property type="project" value="UniProtKB-KW"/>
</dbReference>
<dbReference type="AlphaFoldDB" id="A0A5J5C682"/>
<evidence type="ECO:0000256" key="1">
    <source>
        <dbReference type="ARBA" id="ARBA00004170"/>
    </source>
</evidence>
<feature type="compositionally biased region" description="Basic and acidic residues" evidence="2">
    <location>
        <begin position="79"/>
        <end position="138"/>
    </location>
</feature>
<dbReference type="Gene3D" id="3.30.70.100">
    <property type="match status" value="1"/>
</dbReference>
<reference evidence="4 5" key="1">
    <citation type="submission" date="2019-09" db="EMBL/GenBank/DDBJ databases">
        <title>A chromosome-level genome assembly of the Chinese tupelo Nyssa sinensis.</title>
        <authorList>
            <person name="Yang X."/>
            <person name="Kang M."/>
            <person name="Yang Y."/>
            <person name="Xiong H."/>
            <person name="Wang M."/>
            <person name="Zhang Z."/>
            <person name="Wang Z."/>
            <person name="Wu H."/>
            <person name="Ma T."/>
            <person name="Liu J."/>
            <person name="Xi Z."/>
        </authorList>
    </citation>
    <scope>NUCLEOTIDE SEQUENCE [LARGE SCALE GENOMIC DNA]</scope>
    <source>
        <strain evidence="4">J267</strain>
        <tissue evidence="4">Leaf</tissue>
    </source>
</reference>
<proteinExistence type="predicted"/>